<dbReference type="InterPro" id="IPR016300">
    <property type="entry name" value="ATPase_ArsA/GET3"/>
</dbReference>
<feature type="domain" description="ArsA/GET3 Anion-transporting ATPase-like" evidence="3">
    <location>
        <begin position="1"/>
        <end position="307"/>
    </location>
</feature>
<dbReference type="PANTHER" id="PTHR10803:SF3">
    <property type="entry name" value="ATPASE GET3"/>
    <property type="match status" value="1"/>
</dbReference>
<dbReference type="Gene3D" id="3.40.50.300">
    <property type="entry name" value="P-loop containing nucleotide triphosphate hydrolases"/>
    <property type="match status" value="1"/>
</dbReference>
<evidence type="ECO:0000313" key="5">
    <source>
        <dbReference type="EMBL" id="MFC6153323.1"/>
    </source>
</evidence>
<dbReference type="InterPro" id="IPR040612">
    <property type="entry name" value="ArsA_HSP20-like"/>
</dbReference>
<evidence type="ECO:0000313" key="6">
    <source>
        <dbReference type="Proteomes" id="UP001596098"/>
    </source>
</evidence>
<dbReference type="EMBL" id="JBHSQI010000003">
    <property type="protein sequence ID" value="MFC6153323.1"/>
    <property type="molecule type" value="Genomic_DNA"/>
</dbReference>
<feature type="compositionally biased region" description="Basic and acidic residues" evidence="2">
    <location>
        <begin position="405"/>
        <end position="416"/>
    </location>
</feature>
<dbReference type="SUPFAM" id="SSF52540">
    <property type="entry name" value="P-loop containing nucleoside triphosphate hydrolases"/>
    <property type="match status" value="1"/>
</dbReference>
<protein>
    <submittedName>
        <fullName evidence="5">ArsA family ATPase</fullName>
    </submittedName>
</protein>
<dbReference type="Pfam" id="PF17886">
    <property type="entry name" value="ArsA_HSP20"/>
    <property type="match status" value="1"/>
</dbReference>
<evidence type="ECO:0000256" key="1">
    <source>
        <dbReference type="ARBA" id="ARBA00011040"/>
    </source>
</evidence>
<gene>
    <name evidence="5" type="ORF">ACFPWU_06545</name>
</gene>
<sequence>MRILLFTGKGGVGKSTVSAGTGALLAERGLRTLVVSTDTAHSLGDAFGVRVGADPVQVTETLWVQHVDAQRRFEESWLEIQTYLLDVMTVAGVDPVAAEELTVLPGAEEVLALLELRRQAASGDYDAIVVDCAPTAETLRLLSLPEALTWYMDRVFPPQRRVMRTFGPLLGKAVGMPMPGDGVFAAVERLHGELSEVRALLTGPETTVRLVMTPEQVVLAEARRAWTTLSMHGYRVDAVVVNRVFPAVDADAVGAPADWLRGWVQAQNEVLAEAEESFAPVRLWRSGYRDGEPRGVEALRDVAAALHGDADPLAEGPGVGSLHVEVTENGATMTLPVPLATRADTSLARRGGDLVVQCGTYRRVLSLPAILARMKVTGASVADGTLRVQFVRDPDPGGPSDGPEGDDHPNHHEERA</sequence>
<dbReference type="Pfam" id="PF02374">
    <property type="entry name" value="ArsA_ATPase"/>
    <property type="match status" value="1"/>
</dbReference>
<dbReference type="CDD" id="cd02035">
    <property type="entry name" value="ArsA"/>
    <property type="match status" value="1"/>
</dbReference>
<accession>A0ABW1QVL3</accession>
<dbReference type="NCBIfam" id="TIGR00345">
    <property type="entry name" value="GET3_arsA_TRC40"/>
    <property type="match status" value="1"/>
</dbReference>
<organism evidence="5 6">
    <name type="scientific">Nocardioides yefusunii</name>
    <dbReference type="NCBI Taxonomy" id="2500546"/>
    <lineage>
        <taxon>Bacteria</taxon>
        <taxon>Bacillati</taxon>
        <taxon>Actinomycetota</taxon>
        <taxon>Actinomycetes</taxon>
        <taxon>Propionibacteriales</taxon>
        <taxon>Nocardioidaceae</taxon>
        <taxon>Nocardioides</taxon>
    </lineage>
</organism>
<reference evidence="6" key="1">
    <citation type="journal article" date="2019" name="Int. J. Syst. Evol. Microbiol.">
        <title>The Global Catalogue of Microorganisms (GCM) 10K type strain sequencing project: providing services to taxonomists for standard genome sequencing and annotation.</title>
        <authorList>
            <consortium name="The Broad Institute Genomics Platform"/>
            <consortium name="The Broad Institute Genome Sequencing Center for Infectious Disease"/>
            <person name="Wu L."/>
            <person name="Ma J."/>
        </authorList>
    </citation>
    <scope>NUCLEOTIDE SEQUENCE [LARGE SCALE GENOMIC DNA]</scope>
    <source>
        <strain evidence="6">DFY28</strain>
    </source>
</reference>
<dbReference type="InterPro" id="IPR025723">
    <property type="entry name" value="ArsA/GET3_ATPase-like"/>
</dbReference>
<feature type="domain" description="ArsA HSP20-like" evidence="4">
    <location>
        <begin position="329"/>
        <end position="390"/>
    </location>
</feature>
<dbReference type="InterPro" id="IPR008978">
    <property type="entry name" value="HSP20-like_chaperone"/>
</dbReference>
<dbReference type="Proteomes" id="UP001596098">
    <property type="component" value="Unassembled WGS sequence"/>
</dbReference>
<name>A0ABW1QVL3_9ACTN</name>
<evidence type="ECO:0000259" key="3">
    <source>
        <dbReference type="Pfam" id="PF02374"/>
    </source>
</evidence>
<comment type="caution">
    <text evidence="5">The sequence shown here is derived from an EMBL/GenBank/DDBJ whole genome shotgun (WGS) entry which is preliminary data.</text>
</comment>
<evidence type="ECO:0000256" key="2">
    <source>
        <dbReference type="SAM" id="MobiDB-lite"/>
    </source>
</evidence>
<dbReference type="RefSeq" id="WP_128221162.1">
    <property type="nucleotide sequence ID" value="NZ_CP034929.1"/>
</dbReference>
<dbReference type="Gene3D" id="2.60.40.790">
    <property type="match status" value="1"/>
</dbReference>
<dbReference type="PANTHER" id="PTHR10803">
    <property type="entry name" value="ARSENICAL PUMP-DRIVING ATPASE ARSENITE-TRANSLOCATING ATPASE"/>
    <property type="match status" value="1"/>
</dbReference>
<proteinExistence type="inferred from homology"/>
<evidence type="ECO:0000259" key="4">
    <source>
        <dbReference type="Pfam" id="PF17886"/>
    </source>
</evidence>
<feature type="region of interest" description="Disordered" evidence="2">
    <location>
        <begin position="391"/>
        <end position="416"/>
    </location>
</feature>
<dbReference type="InterPro" id="IPR027417">
    <property type="entry name" value="P-loop_NTPase"/>
</dbReference>
<keyword evidence="6" id="KW-1185">Reference proteome</keyword>
<comment type="similarity">
    <text evidence="1">Belongs to the arsA ATPase family.</text>
</comment>